<evidence type="ECO:0000256" key="1">
    <source>
        <dbReference type="ARBA" id="ARBA00004323"/>
    </source>
</evidence>
<keyword evidence="5 11" id="KW-0735">Signal-anchor</keyword>
<dbReference type="PANTHER" id="PTHR12137:SF4">
    <property type="entry name" value="CARBOHYDRATE SULFOTRANSFERASE 12"/>
    <property type="match status" value="1"/>
</dbReference>
<reference evidence="12" key="2">
    <citation type="submission" date="2025-09" db="UniProtKB">
        <authorList>
            <consortium name="Ensembl"/>
        </authorList>
    </citation>
    <scope>IDENTIFICATION</scope>
</reference>
<dbReference type="GO" id="GO:0008146">
    <property type="term" value="F:sulfotransferase activity"/>
    <property type="evidence" value="ECO:0007669"/>
    <property type="project" value="InterPro"/>
</dbReference>
<keyword evidence="13" id="KW-1185">Reference proteome</keyword>
<dbReference type="Ensembl" id="ENSOMET00000002773.1">
    <property type="protein sequence ID" value="ENSOMEP00000008242.1"/>
    <property type="gene ID" value="ENSOMEG00000009392.1"/>
</dbReference>
<dbReference type="InterPro" id="IPR018011">
    <property type="entry name" value="Carb_sulfotrans_8-10"/>
</dbReference>
<evidence type="ECO:0000256" key="6">
    <source>
        <dbReference type="ARBA" id="ARBA00022989"/>
    </source>
</evidence>
<keyword evidence="3 11" id="KW-0808">Transferase</keyword>
<keyword evidence="7 11" id="KW-0333">Golgi apparatus</keyword>
<comment type="subcellular location">
    <subcellularLocation>
        <location evidence="1 11">Golgi apparatus membrane</location>
        <topology evidence="1 11">Single-pass type II membrane protein</topology>
    </subcellularLocation>
</comment>
<evidence type="ECO:0000313" key="13">
    <source>
        <dbReference type="Proteomes" id="UP000261560"/>
    </source>
</evidence>
<protein>
    <recommendedName>
        <fullName evidence="11">Carbohydrate sulfotransferase</fullName>
        <ecNumber evidence="11">2.8.2.-</ecNumber>
    </recommendedName>
</protein>
<reference evidence="12" key="1">
    <citation type="submission" date="2025-08" db="UniProtKB">
        <authorList>
            <consortium name="Ensembl"/>
        </authorList>
    </citation>
    <scope>IDENTIFICATION</scope>
</reference>
<dbReference type="GO" id="GO:0000139">
    <property type="term" value="C:Golgi membrane"/>
    <property type="evidence" value="ECO:0007669"/>
    <property type="project" value="UniProtKB-SubCell"/>
</dbReference>
<feature type="transmembrane region" description="Helical" evidence="11">
    <location>
        <begin position="21"/>
        <end position="43"/>
    </location>
</feature>
<dbReference type="STRING" id="30732.ENSOMEP00000008242"/>
<evidence type="ECO:0000256" key="3">
    <source>
        <dbReference type="ARBA" id="ARBA00022679"/>
    </source>
</evidence>
<keyword evidence="6 11" id="KW-1133">Transmembrane helix</keyword>
<dbReference type="GO" id="GO:0016051">
    <property type="term" value="P:carbohydrate biosynthetic process"/>
    <property type="evidence" value="ECO:0007669"/>
    <property type="project" value="InterPro"/>
</dbReference>
<evidence type="ECO:0000256" key="5">
    <source>
        <dbReference type="ARBA" id="ARBA00022968"/>
    </source>
</evidence>
<proteinExistence type="inferred from homology"/>
<evidence type="ECO:0000256" key="8">
    <source>
        <dbReference type="ARBA" id="ARBA00023136"/>
    </source>
</evidence>
<comment type="similarity">
    <text evidence="2 11">Belongs to the sulfotransferase 2 family.</text>
</comment>
<dbReference type="Pfam" id="PF03567">
    <property type="entry name" value="Sulfotransfer_2"/>
    <property type="match status" value="1"/>
</dbReference>
<keyword evidence="4 11" id="KW-0812">Transmembrane</keyword>
<accession>A0A3B3BTV5</accession>
<dbReference type="SUPFAM" id="SSF52540">
    <property type="entry name" value="P-loop containing nucleoside triphosphate hydrolases"/>
    <property type="match status" value="1"/>
</dbReference>
<evidence type="ECO:0000256" key="2">
    <source>
        <dbReference type="ARBA" id="ARBA00006339"/>
    </source>
</evidence>
<dbReference type="PANTHER" id="PTHR12137">
    <property type="entry name" value="CARBOHYDRATE SULFOTRANSFERASE"/>
    <property type="match status" value="1"/>
</dbReference>
<dbReference type="GeneTree" id="ENSGT00940000156614"/>
<evidence type="ECO:0000313" key="12">
    <source>
        <dbReference type="Ensembl" id="ENSOMEP00000008242.1"/>
    </source>
</evidence>
<sequence>MLSKSDAEKLIHVFVTSRLDYCNSLLIVIIIIIVIYIFLQYMLDMVKICSSLHINIKAQMSTQSQKLRKDLLIKHCAGVNQSLVDFNKIDLTNFIVDDKNGIIYCYVPKVACTNWKRTLLALKHDEPYPNPMSFKGDWVHQRTDVYLFVLKAKLKHYTKFLFVRDPFVRLISAYRAKMLKYDQYFYDGYVRHILQSYEKQSNLPVGYKEAMEKGVHPSFHNFIQYIVDPRTERYAPFEPHWRQMFRMCHPCLVEYDFVGHQETLQEDAQELLKMLKLEGEIKFPPSNKNMTSTDSVKDWFQSVPLEDRRKLYKVYEKDFQLFGYSRPTELLDE</sequence>
<organism evidence="12 13">
    <name type="scientific">Oryzias melastigma</name>
    <name type="common">Marine medaka</name>
    <dbReference type="NCBI Taxonomy" id="30732"/>
    <lineage>
        <taxon>Eukaryota</taxon>
        <taxon>Metazoa</taxon>
        <taxon>Chordata</taxon>
        <taxon>Craniata</taxon>
        <taxon>Vertebrata</taxon>
        <taxon>Euteleostomi</taxon>
        <taxon>Actinopterygii</taxon>
        <taxon>Neopterygii</taxon>
        <taxon>Teleostei</taxon>
        <taxon>Neoteleostei</taxon>
        <taxon>Acanthomorphata</taxon>
        <taxon>Ovalentaria</taxon>
        <taxon>Atherinomorphae</taxon>
        <taxon>Beloniformes</taxon>
        <taxon>Adrianichthyidae</taxon>
        <taxon>Oryziinae</taxon>
        <taxon>Oryzias</taxon>
    </lineage>
</organism>
<evidence type="ECO:0000256" key="4">
    <source>
        <dbReference type="ARBA" id="ARBA00022692"/>
    </source>
</evidence>
<dbReference type="GO" id="GO:0030166">
    <property type="term" value="P:proteoglycan biosynthetic process"/>
    <property type="evidence" value="ECO:0007669"/>
    <property type="project" value="TreeGrafter"/>
</dbReference>
<dbReference type="OMA" id="SHEAVHY"/>
<evidence type="ECO:0000256" key="11">
    <source>
        <dbReference type="RuleBase" id="RU364020"/>
    </source>
</evidence>
<dbReference type="PaxDb" id="30732-ENSOMEP00000008242"/>
<keyword evidence="10 11" id="KW-0119">Carbohydrate metabolism</keyword>
<keyword evidence="8 11" id="KW-0472">Membrane</keyword>
<evidence type="ECO:0000256" key="10">
    <source>
        <dbReference type="ARBA" id="ARBA00023277"/>
    </source>
</evidence>
<dbReference type="Proteomes" id="UP000261560">
    <property type="component" value="Unplaced"/>
</dbReference>
<evidence type="ECO:0000256" key="9">
    <source>
        <dbReference type="ARBA" id="ARBA00023180"/>
    </source>
</evidence>
<dbReference type="EC" id="2.8.2.-" evidence="11"/>
<dbReference type="InterPro" id="IPR005331">
    <property type="entry name" value="Sulfotransferase"/>
</dbReference>
<name>A0A3B3BTV5_ORYME</name>
<dbReference type="InterPro" id="IPR027417">
    <property type="entry name" value="P-loop_NTPase"/>
</dbReference>
<dbReference type="AlphaFoldDB" id="A0A3B3BTV5"/>
<evidence type="ECO:0000256" key="7">
    <source>
        <dbReference type="ARBA" id="ARBA00023034"/>
    </source>
</evidence>
<keyword evidence="9 11" id="KW-0325">Glycoprotein</keyword>